<keyword evidence="3" id="KW-1185">Reference proteome</keyword>
<keyword evidence="1" id="KW-0472">Membrane</keyword>
<organism evidence="2 3">
    <name type="scientific">Actinoplanes italicus</name>
    <dbReference type="NCBI Taxonomy" id="113567"/>
    <lineage>
        <taxon>Bacteria</taxon>
        <taxon>Bacillati</taxon>
        <taxon>Actinomycetota</taxon>
        <taxon>Actinomycetes</taxon>
        <taxon>Micromonosporales</taxon>
        <taxon>Micromonosporaceae</taxon>
        <taxon>Actinoplanes</taxon>
    </lineage>
</organism>
<dbReference type="AlphaFoldDB" id="A0A2T0KPX2"/>
<feature type="transmembrane region" description="Helical" evidence="1">
    <location>
        <begin position="21"/>
        <end position="44"/>
    </location>
</feature>
<accession>A0A2T0KPX2</accession>
<keyword evidence="1" id="KW-0812">Transmembrane</keyword>
<evidence type="ECO:0000313" key="3">
    <source>
        <dbReference type="Proteomes" id="UP000239415"/>
    </source>
</evidence>
<evidence type="ECO:0000256" key="1">
    <source>
        <dbReference type="SAM" id="Phobius"/>
    </source>
</evidence>
<dbReference type="RefSeq" id="WP_106315469.1">
    <property type="nucleotide sequence ID" value="NZ_BOMO01000023.1"/>
</dbReference>
<reference evidence="2 3" key="1">
    <citation type="submission" date="2018-03" db="EMBL/GenBank/DDBJ databases">
        <title>Genomic Encyclopedia of Archaeal and Bacterial Type Strains, Phase II (KMG-II): from individual species to whole genera.</title>
        <authorList>
            <person name="Goeker M."/>
        </authorList>
    </citation>
    <scope>NUCLEOTIDE SEQUENCE [LARGE SCALE GENOMIC DNA]</scope>
    <source>
        <strain evidence="2 3">DSM 43146</strain>
    </source>
</reference>
<protein>
    <submittedName>
        <fullName evidence="2">Uncharacterized protein</fullName>
    </submittedName>
</protein>
<sequence>MKIRRADKHYEPRHGGTGDRLAGVAPVAVVTIGIAVSLVTSFLFRDDVALAAEHVVGDRPAALVLAGWSFVAVTVIVIVVSVVSLAVVLTFGGVP</sequence>
<gene>
    <name evidence="2" type="ORF">CLV67_101499</name>
</gene>
<dbReference type="Proteomes" id="UP000239415">
    <property type="component" value="Unassembled WGS sequence"/>
</dbReference>
<comment type="caution">
    <text evidence="2">The sequence shown here is derived from an EMBL/GenBank/DDBJ whole genome shotgun (WGS) entry which is preliminary data.</text>
</comment>
<proteinExistence type="predicted"/>
<feature type="transmembrane region" description="Helical" evidence="1">
    <location>
        <begin position="64"/>
        <end position="91"/>
    </location>
</feature>
<evidence type="ECO:0000313" key="2">
    <source>
        <dbReference type="EMBL" id="PRX25779.1"/>
    </source>
</evidence>
<dbReference type="EMBL" id="PVMZ01000001">
    <property type="protein sequence ID" value="PRX25779.1"/>
    <property type="molecule type" value="Genomic_DNA"/>
</dbReference>
<name>A0A2T0KPX2_9ACTN</name>
<dbReference type="OrthoDB" id="10017812at2"/>
<keyword evidence="1" id="KW-1133">Transmembrane helix</keyword>